<feature type="binding site" evidence="10">
    <location>
        <position position="626"/>
    </location>
    <ligand>
        <name>Zn(2+)</name>
        <dbReference type="ChEBI" id="CHEBI:29105"/>
        <label>1</label>
    </ligand>
</feature>
<dbReference type="EMBL" id="GECZ01003152">
    <property type="protein sequence ID" value="JAS66617.1"/>
    <property type="molecule type" value="Transcribed_RNA"/>
</dbReference>
<dbReference type="GO" id="GO:0006198">
    <property type="term" value="P:cAMP catabolic process"/>
    <property type="evidence" value="ECO:0007669"/>
    <property type="project" value="UniProtKB-UniPathway"/>
</dbReference>
<evidence type="ECO:0000256" key="7">
    <source>
        <dbReference type="ARBA" id="ARBA00023149"/>
    </source>
</evidence>
<proteinExistence type="inferred from homology"/>
<feature type="binding site" evidence="9">
    <location>
        <position position="627"/>
    </location>
    <ligand>
        <name>AMP</name>
        <dbReference type="ChEBI" id="CHEBI:456215"/>
    </ligand>
</feature>
<dbReference type="UniPathway" id="UPA00762">
    <property type="reaction ID" value="UER00747"/>
</dbReference>
<dbReference type="EC" id="3.1.4.53" evidence="4"/>
<dbReference type="Pfam" id="PF23198">
    <property type="entry name" value="PDE8A_N"/>
    <property type="match status" value="1"/>
</dbReference>
<feature type="domain" description="PDEase" evidence="13">
    <location>
        <begin position="490"/>
        <end position="853"/>
    </location>
</feature>
<dbReference type="PANTHER" id="PTHR11347">
    <property type="entry name" value="CYCLIC NUCLEOTIDE PHOSPHODIESTERASE"/>
    <property type="match status" value="1"/>
</dbReference>
<feature type="binding site" evidence="10">
    <location>
        <position position="627"/>
    </location>
    <ligand>
        <name>Zn(2+)</name>
        <dbReference type="ChEBI" id="CHEBI:29105"/>
        <label>1</label>
    </ligand>
</feature>
<dbReference type="SMART" id="SM00091">
    <property type="entry name" value="PAS"/>
    <property type="match status" value="1"/>
</dbReference>
<dbReference type="Gene3D" id="3.40.50.2300">
    <property type="match status" value="1"/>
</dbReference>
<feature type="binding site" evidence="9">
    <location>
        <begin position="586"/>
        <end position="590"/>
    </location>
    <ligand>
        <name>AMP</name>
        <dbReference type="ChEBI" id="CHEBI:456215"/>
    </ligand>
</feature>
<comment type="pathway">
    <text evidence="2">Purine metabolism; 3',5'-cyclic AMP degradation; AMP from 3',5'-cyclic AMP: step 1/1.</text>
</comment>
<name>A0A1B6GW39_9HEMI</name>
<dbReference type="InterPro" id="IPR003607">
    <property type="entry name" value="HD/PDEase_dom"/>
</dbReference>
<dbReference type="SMART" id="SM00471">
    <property type="entry name" value="HDc"/>
    <property type="match status" value="1"/>
</dbReference>
<comment type="similarity">
    <text evidence="3">Belongs to the cyclic nucleotide phosphodiesterase family. PDE8 subfamily.</text>
</comment>
<protein>
    <recommendedName>
        <fullName evidence="4">3',5'-cyclic-AMP phosphodiesterase</fullName>
        <ecNumber evidence="4">3.1.4.53</ecNumber>
    </recommendedName>
</protein>
<organism evidence="14">
    <name type="scientific">Cuerna arida</name>
    <dbReference type="NCBI Taxonomy" id="1464854"/>
    <lineage>
        <taxon>Eukaryota</taxon>
        <taxon>Metazoa</taxon>
        <taxon>Ecdysozoa</taxon>
        <taxon>Arthropoda</taxon>
        <taxon>Hexapoda</taxon>
        <taxon>Insecta</taxon>
        <taxon>Pterygota</taxon>
        <taxon>Neoptera</taxon>
        <taxon>Paraneoptera</taxon>
        <taxon>Hemiptera</taxon>
        <taxon>Auchenorrhyncha</taxon>
        <taxon>Membracoidea</taxon>
        <taxon>Cicadellidae</taxon>
        <taxon>Cicadellinae</taxon>
        <taxon>Proconiini</taxon>
        <taxon>Cuerna</taxon>
    </lineage>
</organism>
<feature type="binding site" evidence="9">
    <location>
        <position position="811"/>
    </location>
    <ligand>
        <name>AMP</name>
        <dbReference type="ChEBI" id="CHEBI:456215"/>
    </ligand>
</feature>
<evidence type="ECO:0000256" key="10">
    <source>
        <dbReference type="PIRSR" id="PIRSR623088-3"/>
    </source>
</evidence>
<dbReference type="GO" id="GO:0046872">
    <property type="term" value="F:metal ion binding"/>
    <property type="evidence" value="ECO:0007669"/>
    <property type="project" value="UniProtKB-KW"/>
</dbReference>
<dbReference type="CDD" id="cd00077">
    <property type="entry name" value="HDc"/>
    <property type="match status" value="1"/>
</dbReference>
<evidence type="ECO:0000313" key="14">
    <source>
        <dbReference type="EMBL" id="JAS66617.1"/>
    </source>
</evidence>
<keyword evidence="7" id="KW-0114">cAMP</keyword>
<dbReference type="PRINTS" id="PR00387">
    <property type="entry name" value="PDIESTERASE1"/>
</dbReference>
<reference evidence="14" key="1">
    <citation type="submission" date="2015-11" db="EMBL/GenBank/DDBJ databases">
        <title>De novo transcriptome assembly of four potential Pierce s Disease insect vectors from Arizona vineyards.</title>
        <authorList>
            <person name="Tassone E.E."/>
        </authorList>
    </citation>
    <scope>NUCLEOTIDE SEQUENCE</scope>
</reference>
<dbReference type="InterPro" id="IPR036971">
    <property type="entry name" value="PDEase_catalytic_dom_sf"/>
</dbReference>
<keyword evidence="6" id="KW-0378">Hydrolase</keyword>
<dbReference type="FunFam" id="1.10.1300.10:FF:000002">
    <property type="entry name" value="Phosphodiesterase"/>
    <property type="match status" value="1"/>
</dbReference>
<keyword evidence="5 10" id="KW-0479">Metal-binding</keyword>
<dbReference type="Gene3D" id="3.30.450.20">
    <property type="entry name" value="PAS domain"/>
    <property type="match status" value="1"/>
</dbReference>
<feature type="binding site" evidence="10">
    <location>
        <position position="627"/>
    </location>
    <ligand>
        <name>Zn(2+)</name>
        <dbReference type="ChEBI" id="CHEBI:29105"/>
        <label>2</label>
    </ligand>
</feature>
<dbReference type="Pfam" id="PF13426">
    <property type="entry name" value="PAS_9"/>
    <property type="match status" value="1"/>
</dbReference>
<dbReference type="Gene3D" id="1.10.1300.10">
    <property type="entry name" value="3'5'-cyclic nucleotide phosphodiesterase, catalytic domain"/>
    <property type="match status" value="1"/>
</dbReference>
<evidence type="ECO:0000256" key="1">
    <source>
        <dbReference type="ARBA" id="ARBA00001968"/>
    </source>
</evidence>
<dbReference type="GO" id="GO:0004115">
    <property type="term" value="F:3',5'-cyclic-AMP phosphodiesterase activity"/>
    <property type="evidence" value="ECO:0007669"/>
    <property type="project" value="UniProtKB-EC"/>
</dbReference>
<evidence type="ECO:0000256" key="2">
    <source>
        <dbReference type="ARBA" id="ARBA00004703"/>
    </source>
</evidence>
<dbReference type="InterPro" id="IPR002073">
    <property type="entry name" value="PDEase_catalytic_dom"/>
</dbReference>
<dbReference type="SUPFAM" id="SSF52172">
    <property type="entry name" value="CheY-like"/>
    <property type="match status" value="1"/>
</dbReference>
<comment type="cofactor">
    <cofactor evidence="1">
        <name>a divalent metal cation</name>
        <dbReference type="ChEBI" id="CHEBI:60240"/>
    </cofactor>
</comment>
<evidence type="ECO:0000256" key="8">
    <source>
        <dbReference type="PIRSR" id="PIRSR623088-1"/>
    </source>
</evidence>
<dbReference type="Pfam" id="PF00233">
    <property type="entry name" value="PDEase_I"/>
    <property type="match status" value="1"/>
</dbReference>
<evidence type="ECO:0000256" key="6">
    <source>
        <dbReference type="ARBA" id="ARBA00022801"/>
    </source>
</evidence>
<accession>A0A1B6GW39</accession>
<dbReference type="PROSITE" id="PS51845">
    <property type="entry name" value="PDEASE_I_2"/>
    <property type="match status" value="1"/>
</dbReference>
<dbReference type="InterPro" id="IPR035965">
    <property type="entry name" value="PAS-like_dom_sf"/>
</dbReference>
<gene>
    <name evidence="14" type="ORF">g.27130</name>
</gene>
<dbReference type="GO" id="GO:0007165">
    <property type="term" value="P:signal transduction"/>
    <property type="evidence" value="ECO:0007669"/>
    <property type="project" value="InterPro"/>
</dbReference>
<evidence type="ECO:0000259" key="12">
    <source>
        <dbReference type="PROSITE" id="PS50112"/>
    </source>
</evidence>
<evidence type="ECO:0000256" key="5">
    <source>
        <dbReference type="ARBA" id="ARBA00022723"/>
    </source>
</evidence>
<dbReference type="SUPFAM" id="SSF109604">
    <property type="entry name" value="HD-domain/PDEase-like"/>
    <property type="match status" value="1"/>
</dbReference>
<dbReference type="AlphaFoldDB" id="A0A1B6GW39"/>
<dbReference type="InterPro" id="IPR011006">
    <property type="entry name" value="CheY-like_superfamily"/>
</dbReference>
<evidence type="ECO:0000256" key="9">
    <source>
        <dbReference type="PIRSR" id="PIRSR623088-2"/>
    </source>
</evidence>
<dbReference type="GO" id="GO:0006355">
    <property type="term" value="P:regulation of DNA-templated transcription"/>
    <property type="evidence" value="ECO:0007669"/>
    <property type="project" value="InterPro"/>
</dbReference>
<dbReference type="PROSITE" id="PS50112">
    <property type="entry name" value="PAS"/>
    <property type="match status" value="1"/>
</dbReference>
<feature type="binding site" evidence="10">
    <location>
        <position position="590"/>
    </location>
    <ligand>
        <name>Zn(2+)</name>
        <dbReference type="ChEBI" id="CHEBI:29105"/>
        <label>1</label>
    </ligand>
</feature>
<evidence type="ECO:0000256" key="11">
    <source>
        <dbReference type="SAM" id="MobiDB-lite"/>
    </source>
</evidence>
<dbReference type="InterPro" id="IPR057304">
    <property type="entry name" value="PDE8-like_REC_N"/>
</dbReference>
<feature type="compositionally biased region" description="Low complexity" evidence="11">
    <location>
        <begin position="865"/>
        <end position="876"/>
    </location>
</feature>
<feature type="region of interest" description="Disordered" evidence="11">
    <location>
        <begin position="861"/>
        <end position="882"/>
    </location>
</feature>
<evidence type="ECO:0000259" key="13">
    <source>
        <dbReference type="PROSITE" id="PS51845"/>
    </source>
</evidence>
<dbReference type="CDD" id="cd00130">
    <property type="entry name" value="PAS"/>
    <property type="match status" value="1"/>
</dbReference>
<feature type="binding site" evidence="9">
    <location>
        <position position="759"/>
    </location>
    <ligand>
        <name>AMP</name>
        <dbReference type="ChEBI" id="CHEBI:456215"/>
    </ligand>
</feature>
<evidence type="ECO:0000256" key="4">
    <source>
        <dbReference type="ARBA" id="ARBA00012276"/>
    </source>
</evidence>
<feature type="domain" description="PAS" evidence="12">
    <location>
        <begin position="259"/>
        <end position="310"/>
    </location>
</feature>
<feature type="binding site" evidence="10">
    <location>
        <position position="759"/>
    </location>
    <ligand>
        <name>Zn(2+)</name>
        <dbReference type="ChEBI" id="CHEBI:29105"/>
        <label>1</label>
    </ligand>
</feature>
<feature type="active site" description="Proton donor" evidence="8">
    <location>
        <position position="586"/>
    </location>
</feature>
<dbReference type="SUPFAM" id="SSF55785">
    <property type="entry name" value="PYP-like sensor domain (PAS domain)"/>
    <property type="match status" value="1"/>
</dbReference>
<evidence type="ECO:0000256" key="3">
    <source>
        <dbReference type="ARBA" id="ARBA00006437"/>
    </source>
</evidence>
<sequence>MGCTPSTHKKRGSRDDQSAHAHQLINSSGGSLRGVRGKRGSDGIIYHRSSGGDAGDSSGVRRVWEWCVAASRCTLRRRAADAALVSTDDHDAQINELNADQTIEQQCHRLHQLNIPVPRPQPIRVLLVFAKDDSTCNTLANAAEHLGLQRDIASTLDQALEFYQGQSSWPQIIFIDMRFSWFKGDQICRSLRAVKRTHHIIFVGVCKKSAAEKDEKELRALLKIGINRVVVEPVSVVQAVSELVQLAQGQVALHALLAQNEAIYLALDKSRDLVLVTDHSHIIQYVNRTWCQVFGYKVEELLAHSLPYFHQLGNMDQVTRQLERGFDWEGKISWRSKSGENITLQCRAMPYQAVGREPTHYVYVQDNPLENHIYPRGSVPSIRKGSYDLKSINSEGAQSARRQSLAKLHNLPLEAPITRVISLICAAQENSTGQVVQILDKVVDILRTTELYSSHLKADNLRCEDPVTSDLIGALITQGPVPVSTTRRSSNDSAAVKAAQALPPGAKAVFAMNASPQIKELLDSSLLWDFNIFRLEDLTGKRPLVFLGMNLLLHFEVHKTLGCDEKTLYNWLTVIERHYHVTNTYHNSTHAADVLQSTACFLERERIKRLLDELDEACCLIAAACHDIDHPGKSSAFLANSSNELAILYNDVSVLESHHAALTFKLTLRDDRVNIFKGLERDTYKVARQSIIDMILATEMTKHFEHLAKFVSVFNKPNSTSDDGSGDAKSPSDCGGEFALTSSADEINLVRRMMIKCADVSNPTRPLKMCVEWARRIAEEYFSQTDEEKANHLPVVMPMFDRTTCSIPKSQMGFVDFIINDMFEAWDAFIDMPEMLYHLRSNYQYWKDLEEKGVTSLGDVTLKQSSSSSPNPNLPNIPEKSF</sequence>
<dbReference type="NCBIfam" id="TIGR00229">
    <property type="entry name" value="sensory_box"/>
    <property type="match status" value="1"/>
</dbReference>
<dbReference type="InterPro" id="IPR023088">
    <property type="entry name" value="PDEase"/>
</dbReference>
<dbReference type="InterPro" id="IPR000014">
    <property type="entry name" value="PAS"/>
</dbReference>
<feature type="region of interest" description="Disordered" evidence="11">
    <location>
        <begin position="1"/>
        <end position="37"/>
    </location>
</feature>